<protein>
    <submittedName>
        <fullName evidence="1">Uncharacterized protein</fullName>
    </submittedName>
</protein>
<dbReference type="AlphaFoldDB" id="L7VSL0"/>
<reference evidence="1" key="1">
    <citation type="submission" date="2012-09" db="EMBL/GenBank/DDBJ databases">
        <title>Metagenomic Characterization of a Microbial Community in Wastewater Detects High Levels of Antibiotic Resistance.</title>
        <authorList>
            <person name="Abrams M."/>
            <person name="Caldwell A."/>
            <person name="Vandaei E."/>
            <person name="Lee W."/>
            <person name="Perrott J."/>
            <person name="Khan S.Y."/>
            <person name="Ta J."/>
            <person name="Romero D."/>
            <person name="Nguyen V."/>
            <person name="Pourmand N."/>
            <person name="Ouverney C.C."/>
        </authorList>
    </citation>
    <scope>NUCLEOTIDE SEQUENCE</scope>
</reference>
<dbReference type="EMBL" id="JX649891">
    <property type="protein sequence ID" value="AGC72077.1"/>
    <property type="molecule type" value="Genomic_DNA"/>
</dbReference>
<proteinExistence type="predicted"/>
<name>L7VSL0_9BACT</name>
<accession>L7VSL0</accession>
<organism evidence="1">
    <name type="scientific">uncultured bacterium A1Q1_fos_291</name>
    <dbReference type="NCBI Taxonomy" id="1256570"/>
    <lineage>
        <taxon>Bacteria</taxon>
        <taxon>environmental samples</taxon>
    </lineage>
</organism>
<sequence>MAIFGSSSQEHTLLSSRLAEFNTLNEHDQKMVKASFTEFSLQTEDRKRELRALYEAVQQNPNLKIDLENYFAWWSSLSQSEWDSFPEMSRKQQIAFARARIQQPSETARTIVVDFADWGQTSLQPLHLTIDECRQIISDSLRDTLIPREIAGEMEKLTLPEDRSLTLSLWLFERFRVDPDREALAVQSEKIMTAVLANVSDDPWKRQFQQIVADNADRSFLKFWVFRNLLVIFDQSTMTLGNRLMKRFPVSDAEIVSAFVRLNDKTRQYSLMTMPPDEARMRLELLAQSNRTQTPEQKLLVKFIAFARDRQRVIGAITFGLGNRAPRNTNGSRPPETQDRQ</sequence>
<evidence type="ECO:0000313" key="1">
    <source>
        <dbReference type="EMBL" id="AGC72077.1"/>
    </source>
</evidence>